<comment type="subcellular location">
    <subcellularLocation>
        <location evidence="1 9">Cell inner membrane</location>
        <topology evidence="1 9">Single-pass membrane protein</topology>
    </subcellularLocation>
</comment>
<feature type="coiled-coil region" evidence="10">
    <location>
        <begin position="238"/>
        <end position="308"/>
    </location>
</feature>
<keyword evidence="10" id="KW-0175">Coiled coil</keyword>
<evidence type="ECO:0000256" key="5">
    <source>
        <dbReference type="ARBA" id="ARBA00022519"/>
    </source>
</evidence>
<evidence type="ECO:0000256" key="6">
    <source>
        <dbReference type="ARBA" id="ARBA00022692"/>
    </source>
</evidence>
<feature type="domain" description="AprE-like long alpha-helical hairpin" evidence="11">
    <location>
        <begin position="126"/>
        <end position="307"/>
    </location>
</feature>
<evidence type="ECO:0000259" key="12">
    <source>
        <dbReference type="Pfam" id="PF26002"/>
    </source>
</evidence>
<comment type="caution">
    <text evidence="13">The sequence shown here is derived from an EMBL/GenBank/DDBJ whole genome shotgun (WGS) entry which is preliminary data.</text>
</comment>
<reference evidence="13 14" key="1">
    <citation type="submission" date="2020-07" db="EMBL/GenBank/DDBJ databases">
        <title>Endozoicomonas sp. nov., isolated from sediment.</title>
        <authorList>
            <person name="Gu T."/>
        </authorList>
    </citation>
    <scope>NUCLEOTIDE SEQUENCE [LARGE SCALE GENOMIC DNA]</scope>
    <source>
        <strain evidence="13 14">SM1973</strain>
    </source>
</reference>
<dbReference type="PANTHER" id="PTHR30386:SF27">
    <property type="entry name" value="MEMBRANE FUSION PROTEIN (MFP) FAMILY PROTEIN"/>
    <property type="match status" value="1"/>
</dbReference>
<evidence type="ECO:0000256" key="3">
    <source>
        <dbReference type="ARBA" id="ARBA00022448"/>
    </source>
</evidence>
<dbReference type="PANTHER" id="PTHR30386">
    <property type="entry name" value="MEMBRANE FUSION SUBUNIT OF EMRAB-TOLC MULTIDRUG EFFLUX PUMP"/>
    <property type="match status" value="1"/>
</dbReference>
<evidence type="ECO:0000256" key="1">
    <source>
        <dbReference type="ARBA" id="ARBA00004377"/>
    </source>
</evidence>
<evidence type="ECO:0000256" key="7">
    <source>
        <dbReference type="ARBA" id="ARBA00022989"/>
    </source>
</evidence>
<dbReference type="Proteomes" id="UP000569732">
    <property type="component" value="Unassembled WGS sequence"/>
</dbReference>
<dbReference type="Pfam" id="PF25994">
    <property type="entry name" value="HH_AprE"/>
    <property type="match status" value="1"/>
</dbReference>
<keyword evidence="14" id="KW-1185">Reference proteome</keyword>
<dbReference type="Gene3D" id="1.10.287.470">
    <property type="entry name" value="Helix hairpin bin"/>
    <property type="match status" value="1"/>
</dbReference>
<dbReference type="Pfam" id="PF26002">
    <property type="entry name" value="Beta-barrel_AprE"/>
    <property type="match status" value="1"/>
</dbReference>
<evidence type="ECO:0000256" key="2">
    <source>
        <dbReference type="ARBA" id="ARBA00009477"/>
    </source>
</evidence>
<keyword evidence="3 9" id="KW-0813">Transport</keyword>
<dbReference type="EMBL" id="JACCKB010000054">
    <property type="protein sequence ID" value="NYZ68935.1"/>
    <property type="molecule type" value="Genomic_DNA"/>
</dbReference>
<keyword evidence="7 9" id="KW-1133">Transmembrane helix</keyword>
<dbReference type="Gene3D" id="2.40.30.170">
    <property type="match status" value="1"/>
</dbReference>
<protein>
    <recommendedName>
        <fullName evidence="9">Membrane fusion protein (MFP) family protein</fullName>
    </recommendedName>
</protein>
<evidence type="ECO:0000313" key="14">
    <source>
        <dbReference type="Proteomes" id="UP000569732"/>
    </source>
</evidence>
<dbReference type="GO" id="GO:0009306">
    <property type="term" value="P:protein secretion"/>
    <property type="evidence" value="ECO:0007669"/>
    <property type="project" value="InterPro"/>
</dbReference>
<keyword evidence="8 9" id="KW-0472">Membrane</keyword>
<evidence type="ECO:0000256" key="8">
    <source>
        <dbReference type="ARBA" id="ARBA00023136"/>
    </source>
</evidence>
<gene>
    <name evidence="13" type="ORF">H0A36_23220</name>
</gene>
<dbReference type="SUPFAM" id="SSF111369">
    <property type="entry name" value="HlyD-like secretion proteins"/>
    <property type="match status" value="1"/>
</dbReference>
<dbReference type="AlphaFoldDB" id="A0A853IIL0"/>
<feature type="domain" description="AprE-like beta-barrel" evidence="12">
    <location>
        <begin position="351"/>
        <end position="439"/>
    </location>
</feature>
<dbReference type="InterPro" id="IPR058781">
    <property type="entry name" value="HH_AprE-like"/>
</dbReference>
<organism evidence="13 14">
    <name type="scientific">Spartinivicinus marinus</name>
    <dbReference type="NCBI Taxonomy" id="2994442"/>
    <lineage>
        <taxon>Bacteria</taxon>
        <taxon>Pseudomonadati</taxon>
        <taxon>Pseudomonadota</taxon>
        <taxon>Gammaproteobacteria</taxon>
        <taxon>Oceanospirillales</taxon>
        <taxon>Zooshikellaceae</taxon>
        <taxon>Spartinivicinus</taxon>
    </lineage>
</organism>
<dbReference type="RefSeq" id="WP_180570936.1">
    <property type="nucleotide sequence ID" value="NZ_JACCKB010000054.1"/>
</dbReference>
<dbReference type="InterPro" id="IPR006144">
    <property type="entry name" value="Secretion_HlyD_CS"/>
</dbReference>
<sequence>MSIGKHVKTAAAAYQQLKNEPVPVKRQRHEYEFLPAYLEVTDKPPAPLSRKIAWGICGLLFLAVLWASLGHIDIIASATGKVMVSSRTKVIQPLETAVISAIHVRDGQSVKKGDVLIELNPTGAVADTQRLKEQLLFAQLDAARLRALLSDNPEQHFTPPKGAMLNQTEEAKQLMMSQYGEKQAIKKTYASEVKQNQAQQTSTHTELVSRKKVLRSIKKRLAAQDSLVKRDAFPKIQYLELEEEKLQLETDLAVLDSRLLELQAAAVNIIDRRNQAVFERERQWRQQLSEAEKTISQSQQELIKAKERARLQTLIAPVTGVVQELAVHTIGGVVSPAQTLMVVVPKDVLLEAEALVLNKDVGFVIPGQEVEIKIDSFPYTKYGTIRGVISNVSKDAVENEQLGLVFPARVEMETDQIMVDGHAINLAPGMTITAEIKTGERRVIEYLLSPLQEYQSEALKER</sequence>
<dbReference type="InterPro" id="IPR010129">
    <property type="entry name" value="T1SS_HlyD"/>
</dbReference>
<dbReference type="InterPro" id="IPR050739">
    <property type="entry name" value="MFP"/>
</dbReference>
<dbReference type="InterPro" id="IPR058982">
    <property type="entry name" value="Beta-barrel_AprE"/>
</dbReference>
<evidence type="ECO:0000313" key="13">
    <source>
        <dbReference type="EMBL" id="NYZ68935.1"/>
    </source>
</evidence>
<evidence type="ECO:0000259" key="11">
    <source>
        <dbReference type="Pfam" id="PF25994"/>
    </source>
</evidence>
<evidence type="ECO:0000256" key="9">
    <source>
        <dbReference type="RuleBase" id="RU365093"/>
    </source>
</evidence>
<dbReference type="GO" id="GO:0005886">
    <property type="term" value="C:plasma membrane"/>
    <property type="evidence" value="ECO:0007669"/>
    <property type="project" value="UniProtKB-SubCell"/>
</dbReference>
<name>A0A853IIL0_9GAMM</name>
<comment type="similarity">
    <text evidence="2 9">Belongs to the membrane fusion protein (MFP) (TC 8.A.1) family.</text>
</comment>
<dbReference type="NCBIfam" id="TIGR01843">
    <property type="entry name" value="type_I_hlyD"/>
    <property type="match status" value="1"/>
</dbReference>
<evidence type="ECO:0000256" key="10">
    <source>
        <dbReference type="SAM" id="Coils"/>
    </source>
</evidence>
<proteinExistence type="inferred from homology"/>
<evidence type="ECO:0000256" key="4">
    <source>
        <dbReference type="ARBA" id="ARBA00022475"/>
    </source>
</evidence>
<keyword evidence="5 9" id="KW-0997">Cell inner membrane</keyword>
<accession>A0A853IIL0</accession>
<keyword evidence="6 9" id="KW-0812">Transmembrane</keyword>
<feature type="transmembrane region" description="Helical" evidence="9">
    <location>
        <begin position="52"/>
        <end position="69"/>
    </location>
</feature>
<keyword evidence="4 9" id="KW-1003">Cell membrane</keyword>
<dbReference type="PROSITE" id="PS00543">
    <property type="entry name" value="HLYD_FAMILY"/>
    <property type="match status" value="1"/>
</dbReference>
<dbReference type="PRINTS" id="PR01490">
    <property type="entry name" value="RTXTOXIND"/>
</dbReference>
<dbReference type="Gene3D" id="2.40.50.100">
    <property type="match status" value="1"/>
</dbReference>